<evidence type="ECO:0000256" key="1">
    <source>
        <dbReference type="SAM" id="SignalP"/>
    </source>
</evidence>
<dbReference type="InterPro" id="IPR035940">
    <property type="entry name" value="CAP_sf"/>
</dbReference>
<protein>
    <submittedName>
        <fullName evidence="4">Uncharacterized protein LOC100213474 isoform X2</fullName>
    </submittedName>
</protein>
<dbReference type="RefSeq" id="XP_065654027.1">
    <property type="nucleotide sequence ID" value="XM_065797955.1"/>
</dbReference>
<keyword evidence="1" id="KW-0732">Signal</keyword>
<dbReference type="Proteomes" id="UP001652625">
    <property type="component" value="Chromosome 05"/>
</dbReference>
<evidence type="ECO:0000313" key="4">
    <source>
        <dbReference type="RefSeq" id="XP_065654027.1"/>
    </source>
</evidence>
<evidence type="ECO:0000313" key="3">
    <source>
        <dbReference type="Proteomes" id="UP001652625"/>
    </source>
</evidence>
<dbReference type="GeneID" id="100213474"/>
<dbReference type="Pfam" id="PF00188">
    <property type="entry name" value="CAP"/>
    <property type="match status" value="1"/>
</dbReference>
<proteinExistence type="predicted"/>
<dbReference type="SMART" id="SM00198">
    <property type="entry name" value="SCP"/>
    <property type="match status" value="1"/>
</dbReference>
<feature type="chain" id="PRO_5046883382" evidence="1">
    <location>
        <begin position="20"/>
        <end position="238"/>
    </location>
</feature>
<dbReference type="InterPro" id="IPR014044">
    <property type="entry name" value="CAP_dom"/>
</dbReference>
<dbReference type="PANTHER" id="PTHR10334">
    <property type="entry name" value="CYSTEINE-RICH SECRETORY PROTEIN-RELATED"/>
    <property type="match status" value="1"/>
</dbReference>
<dbReference type="Gene3D" id="3.40.33.10">
    <property type="entry name" value="CAP"/>
    <property type="match status" value="1"/>
</dbReference>
<dbReference type="InterPro" id="IPR001283">
    <property type="entry name" value="CRISP-related"/>
</dbReference>
<keyword evidence="3" id="KW-1185">Reference proteome</keyword>
<dbReference type="SUPFAM" id="SSF55797">
    <property type="entry name" value="PR-1-like"/>
    <property type="match status" value="1"/>
</dbReference>
<accession>A0ABM4BXR8</accession>
<gene>
    <name evidence="4" type="primary">LOC100213474</name>
</gene>
<sequence length="238" mass="27048">MAVVIKFIITLAVITGYNGDSFTVQLVSPAATENTHNSIRNLYVDRPLTYSKALADNAKNCVSMMAQNRLGIFDHPCQESGESIYLTRQSMQTGSSSPDQLMSLAVQAWHDEVRFTKQPRLRKFDENWLKYPSKEDVINTGHLMQMLWANTQYVGCASDFYIENGDRVYYLLCRYDSPANIWNLIERLNNLPVYKPGNDCFDDAGCEKVATQVACAKYEKTRTRCKLSCDAYLSVKQC</sequence>
<feature type="domain" description="SCP" evidence="2">
    <location>
        <begin position="27"/>
        <end position="183"/>
    </location>
</feature>
<feature type="signal peptide" evidence="1">
    <location>
        <begin position="1"/>
        <end position="19"/>
    </location>
</feature>
<dbReference type="CDD" id="cd05380">
    <property type="entry name" value="CAP_euk"/>
    <property type="match status" value="1"/>
</dbReference>
<reference evidence="4" key="1">
    <citation type="submission" date="2025-08" db="UniProtKB">
        <authorList>
            <consortium name="RefSeq"/>
        </authorList>
    </citation>
    <scope>IDENTIFICATION</scope>
</reference>
<evidence type="ECO:0000259" key="2">
    <source>
        <dbReference type="SMART" id="SM00198"/>
    </source>
</evidence>
<name>A0ABM4BXR8_HYDVU</name>
<organism evidence="3 4">
    <name type="scientific">Hydra vulgaris</name>
    <name type="common">Hydra</name>
    <name type="synonym">Hydra attenuata</name>
    <dbReference type="NCBI Taxonomy" id="6087"/>
    <lineage>
        <taxon>Eukaryota</taxon>
        <taxon>Metazoa</taxon>
        <taxon>Cnidaria</taxon>
        <taxon>Hydrozoa</taxon>
        <taxon>Hydroidolina</taxon>
        <taxon>Anthoathecata</taxon>
        <taxon>Aplanulata</taxon>
        <taxon>Hydridae</taxon>
        <taxon>Hydra</taxon>
    </lineage>
</organism>